<dbReference type="RefSeq" id="WP_139100339.1">
    <property type="nucleotide sequence ID" value="NZ_VDFW01000043.1"/>
</dbReference>
<organism evidence="8 9">
    <name type="scientific">Amycolatopsis alkalitolerans</name>
    <dbReference type="NCBI Taxonomy" id="2547244"/>
    <lineage>
        <taxon>Bacteria</taxon>
        <taxon>Bacillati</taxon>
        <taxon>Actinomycetota</taxon>
        <taxon>Actinomycetes</taxon>
        <taxon>Pseudonocardiales</taxon>
        <taxon>Pseudonocardiaceae</taxon>
        <taxon>Amycolatopsis</taxon>
    </lineage>
</organism>
<protein>
    <recommendedName>
        <fullName evidence="1">acetate--CoA ligase</fullName>
        <ecNumber evidence="1">6.2.1.1</ecNumber>
    </recommendedName>
</protein>
<dbReference type="InterPro" id="IPR000873">
    <property type="entry name" value="AMP-dep_synth/lig_dom"/>
</dbReference>
<evidence type="ECO:0000313" key="9">
    <source>
        <dbReference type="Proteomes" id="UP000305546"/>
    </source>
</evidence>
<keyword evidence="5" id="KW-0007">Acetylation</keyword>
<evidence type="ECO:0000313" key="8">
    <source>
        <dbReference type="EMBL" id="TNC20472.1"/>
    </source>
</evidence>
<dbReference type="Proteomes" id="UP000305546">
    <property type="component" value="Unassembled WGS sequence"/>
</dbReference>
<evidence type="ECO:0000259" key="6">
    <source>
        <dbReference type="Pfam" id="PF00501"/>
    </source>
</evidence>
<dbReference type="Gene3D" id="3.30.300.30">
    <property type="match status" value="1"/>
</dbReference>
<dbReference type="GO" id="GO:0003987">
    <property type="term" value="F:acetate-CoA ligase activity"/>
    <property type="evidence" value="ECO:0007669"/>
    <property type="project" value="UniProtKB-EC"/>
</dbReference>
<dbReference type="Pfam" id="PF00501">
    <property type="entry name" value="AMP-binding"/>
    <property type="match status" value="1"/>
</dbReference>
<dbReference type="InterPro" id="IPR042099">
    <property type="entry name" value="ANL_N_sf"/>
</dbReference>
<comment type="caution">
    <text evidence="8">The sequence shown here is derived from an EMBL/GenBank/DDBJ whole genome shotgun (WGS) entry which is preliminary data.</text>
</comment>
<keyword evidence="9" id="KW-1185">Reference proteome</keyword>
<dbReference type="InterPro" id="IPR020845">
    <property type="entry name" value="AMP-binding_CS"/>
</dbReference>
<dbReference type="AlphaFoldDB" id="A0A5C4LRZ0"/>
<accession>A0A5C4LRZ0</accession>
<dbReference type="InterPro" id="IPR025110">
    <property type="entry name" value="AMP-bd_C"/>
</dbReference>
<reference evidence="8 9" key="1">
    <citation type="submission" date="2019-06" db="EMBL/GenBank/DDBJ databases">
        <title>Amycolatopsis alkalitolerans sp. nov., isolated from Gastrodia elata Blume.</title>
        <authorList>
            <person name="Narsing Rao M.P."/>
            <person name="Li W.J."/>
        </authorList>
    </citation>
    <scope>NUCLEOTIDE SEQUENCE [LARGE SCALE GENOMIC DNA]</scope>
    <source>
        <strain evidence="8 9">SYSUP0005</strain>
    </source>
</reference>
<dbReference type="SUPFAM" id="SSF56801">
    <property type="entry name" value="Acetyl-CoA synthetase-like"/>
    <property type="match status" value="1"/>
</dbReference>
<gene>
    <name evidence="8" type="primary">acsA</name>
    <name evidence="8" type="ORF">FG385_30925</name>
</gene>
<sequence>MPWEPIRKPAEVRAHTNLGDYDQTRRRFSWSAARETMSGLGGGALNIAYEAVDRHPAGRTALRWVRQDGVVREFSYGELSRQSNRFAHLLRALGVRRGDRVYTLLGRVPELYVAVLGAFKAGCVVSPLFSAFGPEPVRQRLRLGEAAVLVTSPQLYDRKVARVRDSVPSLRHVLLTGDGDRPGTIALGPALAGAAPEFEIERTRPGDPALLHFTSGTTGTPKGAIHVHEAVVAHHVTAAYALDLRGEDVFWCTADPGWVTGMSYGVIAPLTHGATLVSDEGEFDARRWYSVLAGQGVTVWYTAPTALRMLMRHDPGLAKEYDLAALRFVASVGEPLNPEAVVWGQEALGLPVHDNWWQTETGAIMISNFAGEEIRPGSMGRPLPGVEAALLKQGEGGRAEVAGGQVTELRGGGCQGELALRPGWPSMFRGYWHDPERYEKAFAGGWYLTGDVARRDEDGYYWFVGRADDVIKSAGHLVGPFEVESALMAHPAVAEAGVIGRPDPVAGELVKAFVSLHEGFSPSEDLRAELLTFGRRALGAVAPKEIEFDQHLPHTRSGKVMRRLLKARELGLPEGDLSTVEGSS</sequence>
<dbReference type="Gene3D" id="3.40.50.12780">
    <property type="entry name" value="N-terminal domain of ligase-like"/>
    <property type="match status" value="1"/>
</dbReference>
<evidence type="ECO:0000256" key="5">
    <source>
        <dbReference type="ARBA" id="ARBA00022990"/>
    </source>
</evidence>
<dbReference type="GO" id="GO:0005524">
    <property type="term" value="F:ATP binding"/>
    <property type="evidence" value="ECO:0007669"/>
    <property type="project" value="UniProtKB-KW"/>
</dbReference>
<evidence type="ECO:0000259" key="7">
    <source>
        <dbReference type="Pfam" id="PF13193"/>
    </source>
</evidence>
<feature type="domain" description="AMP-dependent synthetase/ligase" evidence="6">
    <location>
        <begin position="50"/>
        <end position="432"/>
    </location>
</feature>
<dbReference type="GO" id="GO:0006085">
    <property type="term" value="P:acetyl-CoA biosynthetic process"/>
    <property type="evidence" value="ECO:0007669"/>
    <property type="project" value="TreeGrafter"/>
</dbReference>
<keyword evidence="2 8" id="KW-0436">Ligase</keyword>
<evidence type="ECO:0000256" key="4">
    <source>
        <dbReference type="ARBA" id="ARBA00022840"/>
    </source>
</evidence>
<dbReference type="PANTHER" id="PTHR24095:SF14">
    <property type="entry name" value="ACETYL-COENZYME A SYNTHETASE 1"/>
    <property type="match status" value="1"/>
</dbReference>
<dbReference type="GO" id="GO:0005829">
    <property type="term" value="C:cytosol"/>
    <property type="evidence" value="ECO:0007669"/>
    <property type="project" value="TreeGrafter"/>
</dbReference>
<dbReference type="PANTHER" id="PTHR24095">
    <property type="entry name" value="ACETYL-COENZYME A SYNTHETASE"/>
    <property type="match status" value="1"/>
</dbReference>
<dbReference type="EC" id="6.2.1.1" evidence="1"/>
<evidence type="ECO:0000256" key="1">
    <source>
        <dbReference type="ARBA" id="ARBA00013275"/>
    </source>
</evidence>
<dbReference type="NCBIfam" id="NF003313">
    <property type="entry name" value="PRK04319.1"/>
    <property type="match status" value="1"/>
</dbReference>
<dbReference type="EMBL" id="VDFW01000043">
    <property type="protein sequence ID" value="TNC20472.1"/>
    <property type="molecule type" value="Genomic_DNA"/>
</dbReference>
<dbReference type="Pfam" id="PF13193">
    <property type="entry name" value="AMP-binding_C"/>
    <property type="match status" value="1"/>
</dbReference>
<dbReference type="OrthoDB" id="9803968at2"/>
<evidence type="ECO:0000256" key="2">
    <source>
        <dbReference type="ARBA" id="ARBA00022598"/>
    </source>
</evidence>
<feature type="domain" description="AMP-binding enzyme C-terminal" evidence="7">
    <location>
        <begin position="482"/>
        <end position="559"/>
    </location>
</feature>
<keyword evidence="4" id="KW-0067">ATP-binding</keyword>
<name>A0A5C4LRZ0_9PSEU</name>
<dbReference type="PROSITE" id="PS00455">
    <property type="entry name" value="AMP_BINDING"/>
    <property type="match status" value="1"/>
</dbReference>
<dbReference type="InterPro" id="IPR045851">
    <property type="entry name" value="AMP-bd_C_sf"/>
</dbReference>
<proteinExistence type="predicted"/>
<keyword evidence="3" id="KW-0547">Nucleotide-binding</keyword>
<evidence type="ECO:0000256" key="3">
    <source>
        <dbReference type="ARBA" id="ARBA00022741"/>
    </source>
</evidence>